<dbReference type="InterPro" id="IPR011598">
    <property type="entry name" value="bHLH_dom"/>
</dbReference>
<feature type="compositionally biased region" description="Basic and acidic residues" evidence="2">
    <location>
        <begin position="1177"/>
        <end position="1192"/>
    </location>
</feature>
<dbReference type="GO" id="GO:0046983">
    <property type="term" value="F:protein dimerization activity"/>
    <property type="evidence" value="ECO:0007669"/>
    <property type="project" value="InterPro"/>
</dbReference>
<feature type="region of interest" description="Disordered" evidence="2">
    <location>
        <begin position="797"/>
        <end position="821"/>
    </location>
</feature>
<feature type="region of interest" description="Disordered" evidence="2">
    <location>
        <begin position="939"/>
        <end position="985"/>
    </location>
</feature>
<keyword evidence="1" id="KW-0175">Coiled coil</keyword>
<protein>
    <submittedName>
        <fullName evidence="5">Flocculation protein FLO11-like isoform X1</fullName>
    </submittedName>
</protein>
<evidence type="ECO:0000259" key="3">
    <source>
        <dbReference type="PROSITE" id="PS50888"/>
    </source>
</evidence>
<feature type="region of interest" description="Disordered" evidence="2">
    <location>
        <begin position="127"/>
        <end position="180"/>
    </location>
</feature>
<feature type="region of interest" description="Disordered" evidence="2">
    <location>
        <begin position="1177"/>
        <end position="1199"/>
    </location>
</feature>
<evidence type="ECO:0000256" key="1">
    <source>
        <dbReference type="SAM" id="Coils"/>
    </source>
</evidence>
<accession>A0A6P7T907</accession>
<evidence type="ECO:0000256" key="2">
    <source>
        <dbReference type="SAM" id="MobiDB-lite"/>
    </source>
</evidence>
<dbReference type="RefSeq" id="XP_029647299.1">
    <property type="nucleotide sequence ID" value="XM_029791439.2"/>
</dbReference>
<feature type="compositionally biased region" description="Basic and acidic residues" evidence="2">
    <location>
        <begin position="18"/>
        <end position="33"/>
    </location>
</feature>
<proteinExistence type="predicted"/>
<dbReference type="Proteomes" id="UP000515154">
    <property type="component" value="Linkage group LG18"/>
</dbReference>
<gene>
    <name evidence="5" type="primary">LOC115221292</name>
</gene>
<dbReference type="PROSITE" id="PS50888">
    <property type="entry name" value="BHLH"/>
    <property type="match status" value="1"/>
</dbReference>
<feature type="compositionally biased region" description="Low complexity" evidence="2">
    <location>
        <begin position="939"/>
        <end position="952"/>
    </location>
</feature>
<dbReference type="KEGG" id="osn:115221292"/>
<name>A0A6P7T907_9MOLL</name>
<evidence type="ECO:0000313" key="4">
    <source>
        <dbReference type="Proteomes" id="UP000515154"/>
    </source>
</evidence>
<dbReference type="Gene3D" id="4.10.280.10">
    <property type="entry name" value="Helix-loop-helix DNA-binding domain"/>
    <property type="match status" value="1"/>
</dbReference>
<sequence length="1199" mass="127730">MENRFKITQSTIESTTEQDQKRITHNNSEKQRKEKIKTKIENIGHLLPRIRNNEKQSTLAILERAADYITEIQDKNDQLMCDNGVEVQTEEIHSLRQELDNIKSQRDRLTDLIKTAGISSLLNSSWKGRKVDSTSNSSDSRPESADTTSNVLQASSKKDKDTEGATKSSKSKRPNTIHSQLESIANKKQIAKLAQETITKMNSGSILMPSLNNFNGMQATNILPAGINQQQIFAAAPNLLNTSLSNAILASNAQGQVIFSNANSAGSFVNLQGSSTQPSVAFVSPSSNLLANNSEKGNSDGSGLLQIAMRDAGITSVTQSFITPPQLPQITSQAQQAMISSIASTNAETMISADSSQGQQPTPQQTLASVVSNNQCINTGFMNSSFFSGNNCFQQGSNTITNTTQAINTQVPIMSIGQSNYNQILQNGNALINVPIMNAANQSLPVGGALPGIGGIQGLQTGQGQIVLVNDHSGLSLMPNYQMVVDPTTLALTNNSRQFSNDKVATQKLGHAVDQTKMALTNVINNTEVLNHAATLPVQNQQQATQQGITLQNTINAQALASNQAPAMQQLAFQPAQQTISLGATNSVIQQAQMNNQLSAQQQQMLSAPYASANTNFLNPNPGLVLPVSQNGNLLTLNTVPSQPNQLPTALILPNGHIIPVVTQPQVLLQQQLQQQQIQQQLLNANCQLQAAVAAQTQAIHPSQIPAKLAVVGNLGNNNIPIIDSNLTTILNPPNVQCQNQSALVQSQQKPPMGLLMTTTISNFPVSNAATTVASINNNMVTTSATQSVMTTQVQASQMHRPTSAPAFVKRSETQTSDSKGVVMSTTTGSLMQFRTSNTSTPDNSILLGNVSQTNLQTAVGTVPSQTDSSVTSSLPTNLQSSLPVNQSGQTNGPNGTILITFGPPGGQQTCCILNPNSMQGLGNISNQQPSLPAISTIPTTISSTNPTVSSKKNNKKNSQRTIVPKPPKANQTNPLPSVCSMNSSNSVSSTQVSVSSTLWNTTPLSSDQEASSTTMQNVVSTNDICVSTTAESTIIQSPSTSNTSENTGTTDILAKAAESIFSSSLQDISPPISSFYNPANEDNPLHIDTSAGETEDDCSAQSPSKESCDSDHIPTSSRIEMEVETQSTHSLDNACSNLTVSSPSTSTFFKESDICESIGAVSKRGNLKSKIIEPEKEKMKKDFKKLPDSKKLTKSQFP</sequence>
<dbReference type="Pfam" id="PF00010">
    <property type="entry name" value="HLH"/>
    <property type="match status" value="1"/>
</dbReference>
<feature type="domain" description="BHLH" evidence="3">
    <location>
        <begin position="20"/>
        <end position="72"/>
    </location>
</feature>
<feature type="compositionally biased region" description="Polar residues" evidence="2">
    <location>
        <begin position="1"/>
        <end position="17"/>
    </location>
</feature>
<dbReference type="SMART" id="SM00353">
    <property type="entry name" value="HLH"/>
    <property type="match status" value="1"/>
</dbReference>
<feature type="coiled-coil region" evidence="1">
    <location>
        <begin position="85"/>
        <end position="112"/>
    </location>
</feature>
<keyword evidence="4" id="KW-1185">Reference proteome</keyword>
<feature type="region of interest" description="Disordered" evidence="2">
    <location>
        <begin position="1"/>
        <end position="33"/>
    </location>
</feature>
<dbReference type="InterPro" id="IPR036638">
    <property type="entry name" value="HLH_DNA-bd_sf"/>
</dbReference>
<reference evidence="5" key="1">
    <citation type="submission" date="2025-08" db="UniProtKB">
        <authorList>
            <consortium name="RefSeq"/>
        </authorList>
    </citation>
    <scope>IDENTIFICATION</scope>
</reference>
<feature type="region of interest" description="Disordered" evidence="2">
    <location>
        <begin position="863"/>
        <end position="892"/>
    </location>
</feature>
<feature type="region of interest" description="Disordered" evidence="2">
    <location>
        <begin position="1073"/>
        <end position="1114"/>
    </location>
</feature>
<dbReference type="AlphaFoldDB" id="A0A6P7T907"/>
<organism evidence="4 5">
    <name type="scientific">Octopus sinensis</name>
    <name type="common">East Asian common octopus</name>
    <dbReference type="NCBI Taxonomy" id="2607531"/>
    <lineage>
        <taxon>Eukaryota</taxon>
        <taxon>Metazoa</taxon>
        <taxon>Spiralia</taxon>
        <taxon>Lophotrochozoa</taxon>
        <taxon>Mollusca</taxon>
        <taxon>Cephalopoda</taxon>
        <taxon>Coleoidea</taxon>
        <taxon>Octopodiformes</taxon>
        <taxon>Octopoda</taxon>
        <taxon>Incirrata</taxon>
        <taxon>Octopodidae</taxon>
        <taxon>Octopus</taxon>
    </lineage>
</organism>
<feature type="compositionally biased region" description="Polar residues" evidence="2">
    <location>
        <begin position="133"/>
        <end position="155"/>
    </location>
</feature>
<dbReference type="SUPFAM" id="SSF47459">
    <property type="entry name" value="HLH, helix-loop-helix DNA-binding domain"/>
    <property type="match status" value="1"/>
</dbReference>
<evidence type="ECO:0000313" key="5">
    <source>
        <dbReference type="RefSeq" id="XP_029647299.1"/>
    </source>
</evidence>